<feature type="compositionally biased region" description="Basic and acidic residues" evidence="9">
    <location>
        <begin position="1002"/>
        <end position="1012"/>
    </location>
</feature>
<evidence type="ECO:0000256" key="7">
    <source>
        <dbReference type="ARBA" id="ARBA00032160"/>
    </source>
</evidence>
<name>A0A4U0X1K1_9PEZI</name>
<dbReference type="GO" id="GO:0006506">
    <property type="term" value="P:GPI anchor biosynthetic process"/>
    <property type="evidence" value="ECO:0007669"/>
    <property type="project" value="UniProtKB-UniPathway"/>
</dbReference>
<dbReference type="Proteomes" id="UP000309340">
    <property type="component" value="Unassembled WGS sequence"/>
</dbReference>
<feature type="domain" description="Glycosyl transferase family 1" evidence="10">
    <location>
        <begin position="220"/>
        <end position="365"/>
    </location>
</feature>
<dbReference type="PANTHER" id="PTHR45871">
    <property type="entry name" value="N-ACETYLGLUCOSAMINYL-PHOSPHATIDYLINOSITOL BIOSYNTHETIC PROTEIN"/>
    <property type="match status" value="1"/>
</dbReference>
<evidence type="ECO:0000256" key="9">
    <source>
        <dbReference type="SAM" id="MobiDB-lite"/>
    </source>
</evidence>
<dbReference type="SUPFAM" id="SSF53756">
    <property type="entry name" value="UDP-Glycosyltransferase/glycogen phosphorylase"/>
    <property type="match status" value="1"/>
</dbReference>
<evidence type="ECO:0000256" key="1">
    <source>
        <dbReference type="ARBA" id="ARBA00003265"/>
    </source>
</evidence>
<evidence type="ECO:0000256" key="3">
    <source>
        <dbReference type="ARBA" id="ARBA00012420"/>
    </source>
</evidence>
<comment type="pathway">
    <text evidence="2">Glycolipid biosynthesis; glycosylphosphatidylinositol-anchor biosynthesis.</text>
</comment>
<evidence type="ECO:0000313" key="13">
    <source>
        <dbReference type="Proteomes" id="UP000309340"/>
    </source>
</evidence>
<keyword evidence="6" id="KW-0808">Transferase</keyword>
<evidence type="ECO:0000256" key="5">
    <source>
        <dbReference type="ARBA" id="ARBA00022676"/>
    </source>
</evidence>
<feature type="domain" description="PIGA GPI anchor biosynthesis" evidence="11">
    <location>
        <begin position="46"/>
        <end position="133"/>
    </location>
</feature>
<dbReference type="GO" id="GO:0000506">
    <property type="term" value="C:glycosylphosphatidylinositol-N-acetylglucosaminyltransferase (GPI-GnT) complex"/>
    <property type="evidence" value="ECO:0007669"/>
    <property type="project" value="InterPro"/>
</dbReference>
<sequence>MPYNIAMISDFFYPQPGGVESHIYQLSSKLIDRGHRVIIVTHAYDHPSRTGIRYLTNRLKVYHLPYWIVYRSTTFPTVFSSFPILRQIFIREQIQIVHGHASLSNLCHEGLLHARTMSLGTVFTDHSLFGFSDAASIMANKLLKFSLSDVGHVICVSHTCKENTTLRASLNPLAVSVIPNAVVASNFRPLQPHEAKIIHDRDNKHALLPPPPDPTQPIGPGDPITIVVISRLFYNKGTDLLISALPILLRTHPNLRFIIAGSGPQAIDLEQTLDSLPQQLVYTPTGQSRVILTGGIRHEEVRDVMVRGHMLLSTSLTEAFGTVLVEAASCGLVVVATRVGGVPEVLPGNMTVFILPEVEDVVRGVTEAVGLLTTKAVRRDKFHDLVKNMYSWSDIARRTERVYDLVTGSESAADNFEEEWAHYGQPAQTQHSGRGSQIQSAALIDRLKRYFGCGIWAGKLFVIVVVVDYLIYCFLEIMYPREGIDVCKAWPAAVLKADKFVDEEDGELERFGTLRVSCAQQPAALLADFAIRTTAKDVTALEWSSDSTTVAIVSNKLIEVQGIEGEAHPTRIENGSGSLGRFVAADFVAGHHLLTLWEFGRAKVWNLSTGKGTDLGDLKTTGDGPAWQQRPSPGGGICTLALLARPAAEDTLTMHFPELFTSMQPVKLPTVDAQSISWSPDGRWLAVLDTPTASLSVHFYTPDAHHYRSYPSLAPQEAIEGLGIKALTWSADSRMVALSRYDGTIVLLNTITFAPLAMIEHTTTVDQSNLPPNQQTPIWREAVSASSERSYSMASQPVSPPLSRTKVTTEPNDLGIAEASFSSDGGYLATRDERMLSTVWIWNVATLAAHAVVMQHNNVRRVSWHPTRATLAMLDCGEGIAYLYEVSESSAPVTVNVPLPGSPTLSWVHTAAEREPVVLATAKNSFRVVYPEGCESVLSDAQVGAESGGEVFEEGASEDSLLDVLSGRKPAAPLHLAEQSYTQMVEVEMEEAEEDGGDGLDDTFREKKRMNAEEVDPLDDSQIF</sequence>
<protein>
    <recommendedName>
        <fullName evidence="8">Phosphatidylinositol N-acetylglucosaminyltransferase GPI3 subunit</fullName>
        <ecNumber evidence="3">2.4.1.198</ecNumber>
    </recommendedName>
    <alternativeName>
        <fullName evidence="7">GlcNAc-PI synthesis protein</fullName>
    </alternativeName>
</protein>
<dbReference type="AlphaFoldDB" id="A0A4U0X1K1"/>
<dbReference type="InterPro" id="IPR039507">
    <property type="entry name" value="PIG-A/GPI3"/>
</dbReference>
<dbReference type="Pfam" id="PF08288">
    <property type="entry name" value="PIGA"/>
    <property type="match status" value="1"/>
</dbReference>
<dbReference type="UniPathway" id="UPA00196"/>
<dbReference type="InterPro" id="IPR015943">
    <property type="entry name" value="WD40/YVTN_repeat-like_dom_sf"/>
</dbReference>
<evidence type="ECO:0000259" key="10">
    <source>
        <dbReference type="Pfam" id="PF00534"/>
    </source>
</evidence>
<evidence type="ECO:0000313" key="12">
    <source>
        <dbReference type="EMBL" id="TKA70120.1"/>
    </source>
</evidence>
<dbReference type="InterPro" id="IPR001296">
    <property type="entry name" value="Glyco_trans_1"/>
</dbReference>
<organism evidence="12 13">
    <name type="scientific">Friedmanniomyces simplex</name>
    <dbReference type="NCBI Taxonomy" id="329884"/>
    <lineage>
        <taxon>Eukaryota</taxon>
        <taxon>Fungi</taxon>
        <taxon>Dikarya</taxon>
        <taxon>Ascomycota</taxon>
        <taxon>Pezizomycotina</taxon>
        <taxon>Dothideomycetes</taxon>
        <taxon>Dothideomycetidae</taxon>
        <taxon>Mycosphaerellales</taxon>
        <taxon>Teratosphaeriaceae</taxon>
        <taxon>Friedmanniomyces</taxon>
    </lineage>
</organism>
<keyword evidence="13" id="KW-1185">Reference proteome</keyword>
<evidence type="ECO:0000256" key="4">
    <source>
        <dbReference type="ARBA" id="ARBA00022502"/>
    </source>
</evidence>
<dbReference type="GO" id="GO:0017176">
    <property type="term" value="F:phosphatidylinositol N-acetylglucosaminyltransferase activity"/>
    <property type="evidence" value="ECO:0007669"/>
    <property type="project" value="UniProtKB-EC"/>
</dbReference>
<feature type="compositionally biased region" description="Acidic residues" evidence="9">
    <location>
        <begin position="990"/>
        <end position="1001"/>
    </location>
</feature>
<evidence type="ECO:0000256" key="6">
    <source>
        <dbReference type="ARBA" id="ARBA00022679"/>
    </source>
</evidence>
<dbReference type="STRING" id="329884.A0A4U0X1K1"/>
<evidence type="ECO:0000256" key="8">
    <source>
        <dbReference type="ARBA" id="ARBA00068617"/>
    </source>
</evidence>
<comment type="caution">
    <text evidence="12">The sequence shown here is derived from an EMBL/GenBank/DDBJ whole genome shotgun (WGS) entry which is preliminary data.</text>
</comment>
<dbReference type="EC" id="2.4.1.198" evidence="3"/>
<evidence type="ECO:0000259" key="11">
    <source>
        <dbReference type="Pfam" id="PF08288"/>
    </source>
</evidence>
<dbReference type="EMBL" id="NAJQ01000411">
    <property type="protein sequence ID" value="TKA70120.1"/>
    <property type="molecule type" value="Genomic_DNA"/>
</dbReference>
<keyword evidence="5" id="KW-0328">Glycosyltransferase</keyword>
<dbReference type="Gene3D" id="3.40.50.2000">
    <property type="entry name" value="Glycogen Phosphorylase B"/>
    <property type="match status" value="2"/>
</dbReference>
<gene>
    <name evidence="12" type="ORF">B0A55_06973</name>
</gene>
<reference evidence="12 13" key="1">
    <citation type="submission" date="2017-03" db="EMBL/GenBank/DDBJ databases">
        <title>Genomes of endolithic fungi from Antarctica.</title>
        <authorList>
            <person name="Coleine C."/>
            <person name="Masonjones S."/>
            <person name="Stajich J.E."/>
        </authorList>
    </citation>
    <scope>NUCLEOTIDE SEQUENCE [LARGE SCALE GENOMIC DNA]</scope>
    <source>
        <strain evidence="12 13">CCFEE 5184</strain>
    </source>
</reference>
<evidence type="ECO:0000256" key="2">
    <source>
        <dbReference type="ARBA" id="ARBA00004687"/>
    </source>
</evidence>
<dbReference type="Gene3D" id="2.130.10.10">
    <property type="entry name" value="YVTN repeat-like/Quinoprotein amine dehydrogenase"/>
    <property type="match status" value="1"/>
</dbReference>
<feature type="compositionally biased region" description="Acidic residues" evidence="9">
    <location>
        <begin position="1013"/>
        <end position="1024"/>
    </location>
</feature>
<dbReference type="PANTHER" id="PTHR45871:SF1">
    <property type="entry name" value="PHOSPHATIDYLINOSITOL N-ACETYLGLUCOSAMINYLTRANSFERASE SUBUNIT A"/>
    <property type="match status" value="1"/>
</dbReference>
<dbReference type="CDD" id="cd03796">
    <property type="entry name" value="GT4_PIG-A-like"/>
    <property type="match status" value="1"/>
</dbReference>
<accession>A0A4U0X1K1</accession>
<keyword evidence="4" id="KW-0337">GPI-anchor biosynthesis</keyword>
<feature type="region of interest" description="Disordered" evidence="9">
    <location>
        <begin position="990"/>
        <end position="1024"/>
    </location>
</feature>
<dbReference type="OrthoDB" id="734129at2759"/>
<dbReference type="InterPro" id="IPR013234">
    <property type="entry name" value="PIGA_GPI_anchor_biosynthesis"/>
</dbReference>
<dbReference type="Pfam" id="PF00534">
    <property type="entry name" value="Glycos_transf_1"/>
    <property type="match status" value="1"/>
</dbReference>
<dbReference type="SUPFAM" id="SSF82171">
    <property type="entry name" value="DPP6 N-terminal domain-like"/>
    <property type="match status" value="1"/>
</dbReference>
<proteinExistence type="predicted"/>
<dbReference type="FunFam" id="3.40.50.2000:FF:000026">
    <property type="entry name" value="Phosphatidylinositol N-acetylglucosaminyltransferase subunit A"/>
    <property type="match status" value="1"/>
</dbReference>
<comment type="function">
    <text evidence="1">Catalytic subunit in the complex catalyzing the transfer of N-acetylglucosamine from UDP-N-acetylglucosamine to phosphatidylinositol, the first step of GPI biosynthesis.</text>
</comment>